<feature type="domain" description="LysM" evidence="3">
    <location>
        <begin position="51"/>
        <end position="96"/>
    </location>
</feature>
<feature type="domain" description="LysM" evidence="3">
    <location>
        <begin position="2"/>
        <end position="46"/>
    </location>
</feature>
<dbReference type="SMART" id="SM00257">
    <property type="entry name" value="LysM"/>
    <property type="match status" value="2"/>
</dbReference>
<dbReference type="PROSITE" id="PS51782">
    <property type="entry name" value="LYSM"/>
    <property type="match status" value="2"/>
</dbReference>
<gene>
    <name evidence="5" type="ORF">K8V01_05345</name>
</gene>
<comment type="caution">
    <text evidence="5">The sequence shown here is derived from an EMBL/GenBank/DDBJ whole genome shotgun (WGS) entry which is preliminary data.</text>
</comment>
<dbReference type="InterPro" id="IPR017853">
    <property type="entry name" value="GH"/>
</dbReference>
<dbReference type="GO" id="GO:0005975">
    <property type="term" value="P:carbohydrate metabolic process"/>
    <property type="evidence" value="ECO:0007669"/>
    <property type="project" value="InterPro"/>
</dbReference>
<evidence type="ECO:0000259" key="3">
    <source>
        <dbReference type="PROSITE" id="PS51782"/>
    </source>
</evidence>
<evidence type="ECO:0000259" key="4">
    <source>
        <dbReference type="PROSITE" id="PS51910"/>
    </source>
</evidence>
<evidence type="ECO:0000313" key="5">
    <source>
        <dbReference type="EMBL" id="HJG86435.1"/>
    </source>
</evidence>
<sequence length="426" mass="46596">MVIHVVAPGDTLFSIAEAYGVPFSLLAIDNGLSAPYQLAVGQALVVQFPRLAHTVRPGETTSAIAAQYGISLRQLLRNNPVLGGNTLIYPGQTLVIAFQGEKLGALTVNGYAYPFIGQREIQALLPYLTYLTPFTYGITSQGKLIPPDDSTLISTALQSGTAPLLHLSTLAEEGGFSNELASLVLNDMAVQDALIDNLEETVLERGYQGLDVDFEFVFPQGAGAYADFLGRLSAHFNPMGYPVIAALAPKTSADQKGQLYEGHNYRAIGEAVNRAFLMTYEWGYTYGPPMAVAPLPNVQQVVEYALTEIPAEKLWLGIPNYGYDWTLPFVQGESRARSLSSQEAVALAIRYSAEIQYSVQAQSPFFYYTDEGAAAHVVWFEDARSIRAKLALVPRYGLSGVGYWNLMRAFPQNWRVLNALYDILDP</sequence>
<dbReference type="EMBL" id="DYUC01000048">
    <property type="protein sequence ID" value="HJG86435.1"/>
    <property type="molecule type" value="Genomic_DNA"/>
</dbReference>
<dbReference type="InterPro" id="IPR036779">
    <property type="entry name" value="LysM_dom_sf"/>
</dbReference>
<accession>A0A921SS02</accession>
<proteinExistence type="predicted"/>
<dbReference type="Gene3D" id="3.10.50.10">
    <property type="match status" value="1"/>
</dbReference>
<dbReference type="SMART" id="SM00636">
    <property type="entry name" value="Glyco_18"/>
    <property type="match status" value="1"/>
</dbReference>
<dbReference type="SUPFAM" id="SSF54106">
    <property type="entry name" value="LysM domain"/>
    <property type="match status" value="2"/>
</dbReference>
<dbReference type="PANTHER" id="PTHR46066:SF2">
    <property type="entry name" value="CHITINASE DOMAIN-CONTAINING PROTEIN 1"/>
    <property type="match status" value="1"/>
</dbReference>
<dbReference type="RefSeq" id="WP_295368131.1">
    <property type="nucleotide sequence ID" value="NZ_DYUC01000048.1"/>
</dbReference>
<evidence type="ECO:0000256" key="1">
    <source>
        <dbReference type="ARBA" id="ARBA00022801"/>
    </source>
</evidence>
<reference evidence="5" key="1">
    <citation type="journal article" date="2021" name="PeerJ">
        <title>Extensive microbial diversity within the chicken gut microbiome revealed by metagenomics and culture.</title>
        <authorList>
            <person name="Gilroy R."/>
            <person name="Ravi A."/>
            <person name="Getino M."/>
            <person name="Pursley I."/>
            <person name="Horton D.L."/>
            <person name="Alikhan N.F."/>
            <person name="Baker D."/>
            <person name="Gharbi K."/>
            <person name="Hall N."/>
            <person name="Watson M."/>
            <person name="Adriaenssens E.M."/>
            <person name="Foster-Nyarko E."/>
            <person name="Jarju S."/>
            <person name="Secka A."/>
            <person name="Antonio M."/>
            <person name="Oren A."/>
            <person name="Chaudhuri R.R."/>
            <person name="La Ragione R."/>
            <person name="Hildebrand F."/>
            <person name="Pallen M.J."/>
        </authorList>
    </citation>
    <scope>NUCLEOTIDE SEQUENCE</scope>
    <source>
        <strain evidence="5">CHK179-5677</strain>
    </source>
</reference>
<dbReference type="GO" id="GO:0008061">
    <property type="term" value="F:chitin binding"/>
    <property type="evidence" value="ECO:0007669"/>
    <property type="project" value="InterPro"/>
</dbReference>
<dbReference type="Gene3D" id="3.20.20.80">
    <property type="entry name" value="Glycosidases"/>
    <property type="match status" value="1"/>
</dbReference>
<dbReference type="InterPro" id="IPR018392">
    <property type="entry name" value="LysM"/>
</dbReference>
<dbReference type="Proteomes" id="UP000760668">
    <property type="component" value="Unassembled WGS sequence"/>
</dbReference>
<dbReference type="Gene3D" id="3.10.350.10">
    <property type="entry name" value="LysM domain"/>
    <property type="match status" value="2"/>
</dbReference>
<dbReference type="InterPro" id="IPR041704">
    <property type="entry name" value="CFLE_GH18"/>
</dbReference>
<dbReference type="GO" id="GO:0016798">
    <property type="term" value="F:hydrolase activity, acting on glycosyl bonds"/>
    <property type="evidence" value="ECO:0007669"/>
    <property type="project" value="UniProtKB-KW"/>
</dbReference>
<dbReference type="AlphaFoldDB" id="A0A921SS02"/>
<evidence type="ECO:0000256" key="2">
    <source>
        <dbReference type="ARBA" id="ARBA00023295"/>
    </source>
</evidence>
<feature type="domain" description="GH18" evidence="4">
    <location>
        <begin position="100"/>
        <end position="426"/>
    </location>
</feature>
<keyword evidence="2" id="KW-0326">Glycosidase</keyword>
<dbReference type="InterPro" id="IPR029070">
    <property type="entry name" value="Chitinase_insertion_sf"/>
</dbReference>
<dbReference type="Pfam" id="PF00704">
    <property type="entry name" value="Glyco_hydro_18"/>
    <property type="match status" value="1"/>
</dbReference>
<keyword evidence="1" id="KW-0378">Hydrolase</keyword>
<dbReference type="CDD" id="cd02874">
    <property type="entry name" value="GH18_CFLE_spore_hydrolase"/>
    <property type="match status" value="1"/>
</dbReference>
<organism evidence="5 6">
    <name type="scientific">Pseudoflavonifractor capillosus</name>
    <dbReference type="NCBI Taxonomy" id="106588"/>
    <lineage>
        <taxon>Bacteria</taxon>
        <taxon>Bacillati</taxon>
        <taxon>Bacillota</taxon>
        <taxon>Clostridia</taxon>
        <taxon>Eubacteriales</taxon>
        <taxon>Oscillospiraceae</taxon>
        <taxon>Pseudoflavonifractor</taxon>
    </lineage>
</organism>
<dbReference type="PROSITE" id="PS51910">
    <property type="entry name" value="GH18_2"/>
    <property type="match status" value="1"/>
</dbReference>
<reference evidence="5" key="2">
    <citation type="submission" date="2021-09" db="EMBL/GenBank/DDBJ databases">
        <authorList>
            <person name="Gilroy R."/>
        </authorList>
    </citation>
    <scope>NUCLEOTIDE SEQUENCE</scope>
    <source>
        <strain evidence="5">CHK179-5677</strain>
    </source>
</reference>
<name>A0A921SS02_9FIRM</name>
<dbReference type="PANTHER" id="PTHR46066">
    <property type="entry name" value="CHITINASE DOMAIN-CONTAINING PROTEIN 1 FAMILY MEMBER"/>
    <property type="match status" value="1"/>
</dbReference>
<dbReference type="InterPro" id="IPR001223">
    <property type="entry name" value="Glyco_hydro18_cat"/>
</dbReference>
<dbReference type="InterPro" id="IPR011583">
    <property type="entry name" value="Chitinase_II/V-like_cat"/>
</dbReference>
<dbReference type="CDD" id="cd00118">
    <property type="entry name" value="LysM"/>
    <property type="match status" value="2"/>
</dbReference>
<protein>
    <submittedName>
        <fullName evidence="5">LysM peptidoglycan-binding domain-containing protein</fullName>
    </submittedName>
</protein>
<dbReference type="GO" id="GO:0070492">
    <property type="term" value="F:oligosaccharide binding"/>
    <property type="evidence" value="ECO:0007669"/>
    <property type="project" value="TreeGrafter"/>
</dbReference>
<dbReference type="SUPFAM" id="SSF51445">
    <property type="entry name" value="(Trans)glycosidases"/>
    <property type="match status" value="1"/>
</dbReference>
<evidence type="ECO:0000313" key="6">
    <source>
        <dbReference type="Proteomes" id="UP000760668"/>
    </source>
</evidence>
<dbReference type="Pfam" id="PF01476">
    <property type="entry name" value="LysM"/>
    <property type="match status" value="2"/>
</dbReference>
<dbReference type="GO" id="GO:0012505">
    <property type="term" value="C:endomembrane system"/>
    <property type="evidence" value="ECO:0007669"/>
    <property type="project" value="TreeGrafter"/>
</dbReference>